<reference evidence="3 4" key="1">
    <citation type="journal article" date="2019" name="Sci. Rep.">
        <title>Orb-weaving spider Araneus ventricosus genome elucidates the spidroin gene catalogue.</title>
        <authorList>
            <person name="Kono N."/>
            <person name="Nakamura H."/>
            <person name="Ohtoshi R."/>
            <person name="Moran D.A.P."/>
            <person name="Shinohara A."/>
            <person name="Yoshida Y."/>
            <person name="Fujiwara M."/>
            <person name="Mori M."/>
            <person name="Tomita M."/>
            <person name="Arakawa K."/>
        </authorList>
    </citation>
    <scope>NUCLEOTIDE SEQUENCE [LARGE SCALE GENOMIC DNA]</scope>
</reference>
<keyword evidence="2" id="KW-1133">Transmembrane helix</keyword>
<evidence type="ECO:0000313" key="3">
    <source>
        <dbReference type="EMBL" id="GBO41501.1"/>
    </source>
</evidence>
<dbReference type="EMBL" id="BGPR01067190">
    <property type="protein sequence ID" value="GBO41501.1"/>
    <property type="molecule type" value="Genomic_DNA"/>
</dbReference>
<feature type="region of interest" description="Disordered" evidence="1">
    <location>
        <begin position="77"/>
        <end position="100"/>
    </location>
</feature>
<comment type="caution">
    <text evidence="3">The sequence shown here is derived from an EMBL/GenBank/DDBJ whole genome shotgun (WGS) entry which is preliminary data.</text>
</comment>
<proteinExistence type="predicted"/>
<name>A0A4Y2WWC4_ARAVE</name>
<feature type="non-terminal residue" evidence="3">
    <location>
        <position position="100"/>
    </location>
</feature>
<keyword evidence="2" id="KW-0472">Membrane</keyword>
<feature type="transmembrane region" description="Helical" evidence="2">
    <location>
        <begin position="18"/>
        <end position="36"/>
    </location>
</feature>
<gene>
    <name evidence="3" type="ORF">AVEN_40259_1</name>
</gene>
<feature type="compositionally biased region" description="Acidic residues" evidence="1">
    <location>
        <begin position="83"/>
        <end position="94"/>
    </location>
</feature>
<evidence type="ECO:0000256" key="2">
    <source>
        <dbReference type="SAM" id="Phobius"/>
    </source>
</evidence>
<accession>A0A4Y2WWC4</accession>
<protein>
    <submittedName>
        <fullName evidence="3">Uncharacterized protein</fullName>
    </submittedName>
</protein>
<sequence length="100" mass="11759">MGSILELYCRGNRHFAPIYIHFYDFLFELSLLLYFIDRIIYKDQRNMEVFASEEVHESKVMPSKLLVQHSPPWGKENFYSSEIGEESSESEDEGIFPSTV</sequence>
<evidence type="ECO:0000313" key="4">
    <source>
        <dbReference type="Proteomes" id="UP000499080"/>
    </source>
</evidence>
<dbReference type="Proteomes" id="UP000499080">
    <property type="component" value="Unassembled WGS sequence"/>
</dbReference>
<evidence type="ECO:0000256" key="1">
    <source>
        <dbReference type="SAM" id="MobiDB-lite"/>
    </source>
</evidence>
<organism evidence="3 4">
    <name type="scientific">Araneus ventricosus</name>
    <name type="common">Orbweaver spider</name>
    <name type="synonym">Epeira ventricosa</name>
    <dbReference type="NCBI Taxonomy" id="182803"/>
    <lineage>
        <taxon>Eukaryota</taxon>
        <taxon>Metazoa</taxon>
        <taxon>Ecdysozoa</taxon>
        <taxon>Arthropoda</taxon>
        <taxon>Chelicerata</taxon>
        <taxon>Arachnida</taxon>
        <taxon>Araneae</taxon>
        <taxon>Araneomorphae</taxon>
        <taxon>Entelegynae</taxon>
        <taxon>Araneoidea</taxon>
        <taxon>Araneidae</taxon>
        <taxon>Araneus</taxon>
    </lineage>
</organism>
<keyword evidence="2" id="KW-0812">Transmembrane</keyword>
<keyword evidence="4" id="KW-1185">Reference proteome</keyword>
<dbReference type="AlphaFoldDB" id="A0A4Y2WWC4"/>